<evidence type="ECO:0000256" key="3">
    <source>
        <dbReference type="ARBA" id="ARBA00022723"/>
    </source>
</evidence>
<dbReference type="InterPro" id="IPR002288">
    <property type="entry name" value="DNA_gyrase_B_C"/>
</dbReference>
<feature type="binding site" evidence="11">
    <location>
        <position position="94"/>
    </location>
    <ligand>
        <name>ATP</name>
        <dbReference type="ChEBI" id="CHEBI:30616"/>
    </ligand>
</feature>
<dbReference type="SUPFAM" id="SSF54211">
    <property type="entry name" value="Ribosomal protein S5 domain 2-like"/>
    <property type="match status" value="1"/>
</dbReference>
<dbReference type="GO" id="GO:0005524">
    <property type="term" value="F:ATP binding"/>
    <property type="evidence" value="ECO:0007669"/>
    <property type="project" value="UniProtKB-UniRule"/>
</dbReference>
<feature type="binding site" evidence="11">
    <location>
        <position position="121"/>
    </location>
    <ligand>
        <name>ATP</name>
        <dbReference type="ChEBI" id="CHEBI:30616"/>
    </ligand>
</feature>
<dbReference type="InterPro" id="IPR020568">
    <property type="entry name" value="Ribosomal_Su5_D2-typ_SF"/>
</dbReference>
<dbReference type="PRINTS" id="PR00418">
    <property type="entry name" value="TPI2FAMILY"/>
</dbReference>
<dbReference type="FunFam" id="3.30.565.10:FF:000002">
    <property type="entry name" value="DNA gyrase subunit B"/>
    <property type="match status" value="1"/>
</dbReference>
<dbReference type="InterPro" id="IPR003594">
    <property type="entry name" value="HATPase_dom"/>
</dbReference>
<protein>
    <recommendedName>
        <fullName evidence="11">DNA topoisomerase 4 subunit B</fullName>
        <ecNumber evidence="11">5.6.2.2</ecNumber>
    </recommendedName>
    <alternativeName>
        <fullName evidence="11">Topoisomerase IV subunit B</fullName>
    </alternativeName>
</protein>
<gene>
    <name evidence="11" type="primary">parE</name>
    <name evidence="14" type="ORF">GGQ64_000124</name>
</gene>
<comment type="cofactor">
    <cofactor evidence="2">
        <name>Mg(2+)</name>
        <dbReference type="ChEBI" id="CHEBI:18420"/>
    </cofactor>
</comment>
<keyword evidence="3" id="KW-0479">Metal-binding</keyword>
<dbReference type="InterPro" id="IPR006171">
    <property type="entry name" value="TOPRIM_dom"/>
</dbReference>
<keyword evidence="8 11" id="KW-0238">DNA-binding</keyword>
<keyword evidence="15" id="KW-1185">Reference proteome</keyword>
<evidence type="ECO:0000259" key="13">
    <source>
        <dbReference type="PROSITE" id="PS50880"/>
    </source>
</evidence>
<dbReference type="PRINTS" id="PR01159">
    <property type="entry name" value="DNAGYRASEB"/>
</dbReference>
<dbReference type="GO" id="GO:0005694">
    <property type="term" value="C:chromosome"/>
    <property type="evidence" value="ECO:0007669"/>
    <property type="project" value="InterPro"/>
</dbReference>
<evidence type="ECO:0000256" key="6">
    <source>
        <dbReference type="ARBA" id="ARBA00022842"/>
    </source>
</evidence>
<dbReference type="FunFam" id="3.30.230.10:FF:000047">
    <property type="entry name" value="DNA topoisomerase 4 subunit B"/>
    <property type="match status" value="1"/>
</dbReference>
<proteinExistence type="inferred from homology"/>
<comment type="subunit">
    <text evidence="10 11">Heterotetramer composed of ParC and ParE.</text>
</comment>
<dbReference type="Pfam" id="PF02518">
    <property type="entry name" value="HATPase_c"/>
    <property type="match status" value="1"/>
</dbReference>
<dbReference type="NCBIfam" id="TIGR01055">
    <property type="entry name" value="parE_Gneg"/>
    <property type="match status" value="1"/>
</dbReference>
<dbReference type="SUPFAM" id="SSF55874">
    <property type="entry name" value="ATPase domain of HSP90 chaperone/DNA topoisomerase II/histidine kinase"/>
    <property type="match status" value="1"/>
</dbReference>
<dbReference type="PANTHER" id="PTHR45866">
    <property type="entry name" value="DNA GYRASE/TOPOISOMERASE SUBUNIT B"/>
    <property type="match status" value="1"/>
</dbReference>
<dbReference type="FunFam" id="3.40.50.670:FF:000006">
    <property type="entry name" value="DNA topoisomerase (ATP-hydrolyzing)"/>
    <property type="match status" value="1"/>
</dbReference>
<dbReference type="Pfam" id="PF00986">
    <property type="entry name" value="DNA_gyraseB_C"/>
    <property type="match status" value="1"/>
</dbReference>
<dbReference type="InterPro" id="IPR013506">
    <property type="entry name" value="Topo_IIA_bsu_dom2"/>
</dbReference>
<dbReference type="InterPro" id="IPR013760">
    <property type="entry name" value="Topo_IIA-like_dom_sf"/>
</dbReference>
<comment type="similarity">
    <text evidence="11">Belongs to the type II topoisomerase family. ParE type 1 subfamily.</text>
</comment>
<dbReference type="HAMAP" id="MF_00938">
    <property type="entry name" value="ParE_type1"/>
    <property type="match status" value="1"/>
</dbReference>
<sequence>MDDNNDLFANIDSTPKSAPAAAETPATPQPPAAAVPVPPAAPRPATPAADGGNYDASAIRVLEGLEPVRMRPGMYIGGTDEKALHHLFAEVIDNSMDEAVAGHANFIEVSLDVEGYLSVTDNGRGIPVENHPQMPGKSTLEVILTVLHAGGKFDGKAYETSGGLHGVGVSVVNALSDDLEVEVARNRKLYRQRFSRGVPQGPLEEIGDVQNRRGTKVRFHPDPEIFGPHARFDPARVFRMARSKAYLFGGVEIRWSCDPALLPEGSETPDKAVFHFPGGLKDYLQATLGKEYTVTREIFAGKTEKSGGHGALEWAVTWYGGDSLIHSYCNTIPTADGGTHEAGLRIALTKGLKNYAELTQNKRAAAVTTDDVMISAVGMLSVFIREPEFVGQTKDKLATVEAQRIVENALRDPFDHYLADNPAEADKLLEWVIERAEERLRRRKEKEVNRKTAVRKLRLPGKLADCSQNSAAGAELFIVEGDSAGGSAKQARNRANQAILPLRGKILNVASAGREKLGANQQLADLIQALGCGTRSKYREEDLRYERVVVMTDADVDGAHIASLLITFFYQEMPELIRGGHLYLAVPPLYRLSQGAKVGYARDDAHREELMRTEFSGRGKVEISRFKGLGEMLPAQLKETTMDPKKRTLLKVAIDDVDFEGTRDAVDNLMGTKADARFRFIQERAVFAENLDI</sequence>
<dbReference type="InterPro" id="IPR018522">
    <property type="entry name" value="TopoIIA_CS"/>
</dbReference>
<dbReference type="SMART" id="SM00433">
    <property type="entry name" value="TOP2c"/>
    <property type="match status" value="1"/>
</dbReference>
<evidence type="ECO:0000256" key="1">
    <source>
        <dbReference type="ARBA" id="ARBA00000185"/>
    </source>
</evidence>
<feature type="site" description="Interaction with DNA" evidence="11">
    <location>
        <position position="677"/>
    </location>
</feature>
<keyword evidence="6" id="KW-0460">Magnesium</keyword>
<organism evidence="14 15">
    <name type="scientific">Mycoplana azooxidifex</name>
    <dbReference type="NCBI Taxonomy" id="1636188"/>
    <lineage>
        <taxon>Bacteria</taxon>
        <taxon>Pseudomonadati</taxon>
        <taxon>Pseudomonadota</taxon>
        <taxon>Alphaproteobacteria</taxon>
        <taxon>Hyphomicrobiales</taxon>
        <taxon>Rhizobiaceae</taxon>
        <taxon>Mycoplana</taxon>
    </lineage>
</organism>
<name>A0A7W6D1E5_9HYPH</name>
<dbReference type="GO" id="GO:0003677">
    <property type="term" value="F:DNA binding"/>
    <property type="evidence" value="ECO:0007669"/>
    <property type="project" value="UniProtKB-UniRule"/>
</dbReference>
<feature type="site" description="Interaction with DNA" evidence="11">
    <location>
        <position position="560"/>
    </location>
</feature>
<dbReference type="GO" id="GO:0006265">
    <property type="term" value="P:DNA topological change"/>
    <property type="evidence" value="ECO:0007669"/>
    <property type="project" value="UniProtKB-UniRule"/>
</dbReference>
<evidence type="ECO:0000256" key="4">
    <source>
        <dbReference type="ARBA" id="ARBA00022741"/>
    </source>
</evidence>
<dbReference type="PANTHER" id="PTHR45866:SF4">
    <property type="entry name" value="DNA TOPOISOMERASE 4 SUBUNIT B"/>
    <property type="match status" value="1"/>
</dbReference>
<dbReference type="InterPro" id="IPR000565">
    <property type="entry name" value="Topo_IIA_B"/>
</dbReference>
<keyword evidence="7 11" id="KW-0799">Topoisomerase</keyword>
<evidence type="ECO:0000256" key="9">
    <source>
        <dbReference type="ARBA" id="ARBA00023235"/>
    </source>
</evidence>
<feature type="region of interest" description="Disordered" evidence="12">
    <location>
        <begin position="1"/>
        <end position="53"/>
    </location>
</feature>
<evidence type="ECO:0000256" key="12">
    <source>
        <dbReference type="SAM" id="MobiDB-lite"/>
    </source>
</evidence>
<evidence type="ECO:0000256" key="2">
    <source>
        <dbReference type="ARBA" id="ARBA00001946"/>
    </source>
</evidence>
<feature type="compositionally biased region" description="Pro residues" evidence="12">
    <location>
        <begin position="27"/>
        <end position="45"/>
    </location>
</feature>
<evidence type="ECO:0000256" key="7">
    <source>
        <dbReference type="ARBA" id="ARBA00023029"/>
    </source>
</evidence>
<dbReference type="Gene3D" id="3.40.50.670">
    <property type="match status" value="1"/>
</dbReference>
<dbReference type="Pfam" id="PF00204">
    <property type="entry name" value="DNA_gyraseB"/>
    <property type="match status" value="1"/>
</dbReference>
<feature type="site" description="Interaction with DNA" evidence="11">
    <location>
        <position position="508"/>
    </location>
</feature>
<comment type="function">
    <text evidence="11">Topoisomerase IV is essential for chromosome segregation. It relaxes supercoiled DNA. Performs the decatenation events required during the replication of a circular DNA molecule.</text>
</comment>
<dbReference type="Proteomes" id="UP000574761">
    <property type="component" value="Unassembled WGS sequence"/>
</dbReference>
<evidence type="ECO:0000313" key="15">
    <source>
        <dbReference type="Proteomes" id="UP000574761"/>
    </source>
</evidence>
<feature type="binding site" evidence="11">
    <location>
        <position position="394"/>
    </location>
    <ligand>
        <name>ATP</name>
        <dbReference type="ChEBI" id="CHEBI:30616"/>
    </ligand>
</feature>
<dbReference type="Pfam" id="PF01751">
    <property type="entry name" value="Toprim"/>
    <property type="match status" value="1"/>
</dbReference>
<dbReference type="PROSITE" id="PS50880">
    <property type="entry name" value="TOPRIM"/>
    <property type="match status" value="1"/>
</dbReference>
<dbReference type="GO" id="GO:0046872">
    <property type="term" value="F:metal ion binding"/>
    <property type="evidence" value="ECO:0007669"/>
    <property type="project" value="UniProtKB-KW"/>
</dbReference>
<evidence type="ECO:0000313" key="14">
    <source>
        <dbReference type="EMBL" id="MBB3974948.1"/>
    </source>
</evidence>
<dbReference type="SMART" id="SM00387">
    <property type="entry name" value="HATPase_c"/>
    <property type="match status" value="1"/>
</dbReference>
<dbReference type="EC" id="5.6.2.2" evidence="11"/>
<feature type="domain" description="Toprim" evidence="13">
    <location>
        <begin position="474"/>
        <end position="588"/>
    </location>
</feature>
<evidence type="ECO:0000256" key="8">
    <source>
        <dbReference type="ARBA" id="ARBA00023125"/>
    </source>
</evidence>
<dbReference type="CDD" id="cd00822">
    <property type="entry name" value="TopoII_Trans_DNA_gyrase"/>
    <property type="match status" value="1"/>
</dbReference>
<keyword evidence="5 11" id="KW-0067">ATP-binding</keyword>
<evidence type="ECO:0000256" key="5">
    <source>
        <dbReference type="ARBA" id="ARBA00022840"/>
    </source>
</evidence>
<feature type="binding site" evidence="11">
    <location>
        <position position="54"/>
    </location>
    <ligand>
        <name>ATP</name>
        <dbReference type="ChEBI" id="CHEBI:30616"/>
    </ligand>
</feature>
<dbReference type="InterPro" id="IPR013759">
    <property type="entry name" value="Topo_IIA_B_C"/>
</dbReference>
<accession>A0A7W6D1E5</accession>
<dbReference type="Gene3D" id="3.30.565.10">
    <property type="entry name" value="Histidine kinase-like ATPase, C-terminal domain"/>
    <property type="match status" value="1"/>
</dbReference>
<dbReference type="InterPro" id="IPR001241">
    <property type="entry name" value="Topo_IIA"/>
</dbReference>
<dbReference type="GO" id="GO:0007059">
    <property type="term" value="P:chromosome segregation"/>
    <property type="evidence" value="ECO:0007669"/>
    <property type="project" value="UniProtKB-UniRule"/>
</dbReference>
<dbReference type="SUPFAM" id="SSF56719">
    <property type="entry name" value="Type II DNA topoisomerase"/>
    <property type="match status" value="1"/>
</dbReference>
<dbReference type="AlphaFoldDB" id="A0A7W6D1E5"/>
<keyword evidence="4 11" id="KW-0547">Nucleotide-binding</keyword>
<dbReference type="RefSeq" id="WP_183797827.1">
    <property type="nucleotide sequence ID" value="NZ_JACIEE010000001.1"/>
</dbReference>
<dbReference type="PROSITE" id="PS00177">
    <property type="entry name" value="TOPOISOMERASE_II"/>
    <property type="match status" value="1"/>
</dbReference>
<dbReference type="EMBL" id="JACIEE010000001">
    <property type="protein sequence ID" value="MBB3974948.1"/>
    <property type="molecule type" value="Genomic_DNA"/>
</dbReference>
<dbReference type="InterPro" id="IPR005737">
    <property type="entry name" value="TopoIV_B_Gneg"/>
</dbReference>
<dbReference type="InterPro" id="IPR014721">
    <property type="entry name" value="Ribsml_uS5_D2-typ_fold_subgr"/>
</dbReference>
<dbReference type="GO" id="GO:0003918">
    <property type="term" value="F:DNA topoisomerase type II (double strand cut, ATP-hydrolyzing) activity"/>
    <property type="evidence" value="ECO:0007669"/>
    <property type="project" value="UniProtKB-UniRule"/>
</dbReference>
<evidence type="ECO:0000256" key="11">
    <source>
        <dbReference type="HAMAP-Rule" id="MF_00938"/>
    </source>
</evidence>
<comment type="caution">
    <text evidence="14">The sequence shown here is derived from an EMBL/GenBank/DDBJ whole genome shotgun (WGS) entry which is preliminary data.</text>
</comment>
<evidence type="ECO:0000256" key="10">
    <source>
        <dbReference type="ARBA" id="ARBA00063644"/>
    </source>
</evidence>
<feature type="binding site" evidence="11">
    <location>
        <begin position="163"/>
        <end position="169"/>
    </location>
    <ligand>
        <name>ATP</name>
        <dbReference type="ChEBI" id="CHEBI:30616"/>
    </ligand>
</feature>
<reference evidence="14 15" key="1">
    <citation type="submission" date="2020-08" db="EMBL/GenBank/DDBJ databases">
        <title>Genomic Encyclopedia of Type Strains, Phase IV (KMG-IV): sequencing the most valuable type-strain genomes for metagenomic binning, comparative biology and taxonomic classification.</title>
        <authorList>
            <person name="Goeker M."/>
        </authorList>
    </citation>
    <scope>NUCLEOTIDE SEQUENCE [LARGE SCALE GENOMIC DNA]</scope>
    <source>
        <strain evidence="14 15">DSM 100211</strain>
    </source>
</reference>
<keyword evidence="9 11" id="KW-0413">Isomerase</keyword>
<comment type="catalytic activity">
    <reaction evidence="1 11">
        <text>ATP-dependent breakage, passage and rejoining of double-stranded DNA.</text>
        <dbReference type="EC" id="5.6.2.2"/>
    </reaction>
</comment>
<dbReference type="InterPro" id="IPR036890">
    <property type="entry name" value="HATPase_C_sf"/>
</dbReference>
<dbReference type="Gene3D" id="3.30.230.10">
    <property type="match status" value="1"/>
</dbReference>
<dbReference type="CDD" id="cd16928">
    <property type="entry name" value="HATPase_GyrB-like"/>
    <property type="match status" value="1"/>
</dbReference>